<feature type="transmembrane region" description="Helical" evidence="1">
    <location>
        <begin position="227"/>
        <end position="254"/>
    </location>
</feature>
<feature type="transmembrane region" description="Helical" evidence="1">
    <location>
        <begin position="177"/>
        <end position="195"/>
    </location>
</feature>
<dbReference type="Proteomes" id="UP000467841">
    <property type="component" value="Unassembled WGS sequence"/>
</dbReference>
<dbReference type="EMBL" id="CACVBM020001129">
    <property type="protein sequence ID" value="CAA7033295.1"/>
    <property type="molecule type" value="Genomic_DNA"/>
</dbReference>
<keyword evidence="3" id="KW-1185">Reference proteome</keyword>
<sequence length="264" mass="28971">MWRRIVSSHLKTLAASDFTAASPRRLSICNPVLSASTTNRSTVSASSSSSHFLRHFNSESECRFYQHEHIKTLATTDLAAASPCRFCRLQTRRSSPCCQWIDDLRFFIVFPLPFQLQIRNDLSLRVYIAEGIYVKKNVEDVEHILTGNETKELEKERCLSSGEGNGGIGDGNTSPRAVVVAAAVLAAAVMVMVAAAPIVPIVVMLLPFVGMLLLMVMALIPPLVSMVMAMFASVVLMLVSIMALPIMVVLTPIMTVVEWIFKGV</sequence>
<evidence type="ECO:0000313" key="2">
    <source>
        <dbReference type="EMBL" id="CAA7033295.1"/>
    </source>
</evidence>
<evidence type="ECO:0000256" key="1">
    <source>
        <dbReference type="SAM" id="Phobius"/>
    </source>
</evidence>
<keyword evidence="1" id="KW-1133">Transmembrane helix</keyword>
<organism evidence="2 3">
    <name type="scientific">Microthlaspi erraticum</name>
    <dbReference type="NCBI Taxonomy" id="1685480"/>
    <lineage>
        <taxon>Eukaryota</taxon>
        <taxon>Viridiplantae</taxon>
        <taxon>Streptophyta</taxon>
        <taxon>Embryophyta</taxon>
        <taxon>Tracheophyta</taxon>
        <taxon>Spermatophyta</taxon>
        <taxon>Magnoliopsida</taxon>
        <taxon>eudicotyledons</taxon>
        <taxon>Gunneridae</taxon>
        <taxon>Pentapetalae</taxon>
        <taxon>rosids</taxon>
        <taxon>malvids</taxon>
        <taxon>Brassicales</taxon>
        <taxon>Brassicaceae</taxon>
        <taxon>Coluteocarpeae</taxon>
        <taxon>Microthlaspi</taxon>
    </lineage>
</organism>
<keyword evidence="1" id="KW-0472">Membrane</keyword>
<protein>
    <submittedName>
        <fullName evidence="2">Uncharacterized protein</fullName>
    </submittedName>
</protein>
<keyword evidence="1" id="KW-0812">Transmembrane</keyword>
<evidence type="ECO:0000313" key="3">
    <source>
        <dbReference type="Proteomes" id="UP000467841"/>
    </source>
</evidence>
<proteinExistence type="predicted"/>
<accession>A0A6D2IXE7</accession>
<gene>
    <name evidence="2" type="ORF">MERR_LOCUS20530</name>
</gene>
<dbReference type="AlphaFoldDB" id="A0A6D2IXE7"/>
<comment type="caution">
    <text evidence="2">The sequence shown here is derived from an EMBL/GenBank/DDBJ whole genome shotgun (WGS) entry which is preliminary data.</text>
</comment>
<name>A0A6D2IXE7_9BRAS</name>
<feature type="transmembrane region" description="Helical" evidence="1">
    <location>
        <begin position="201"/>
        <end position="220"/>
    </location>
</feature>
<reference evidence="2" key="1">
    <citation type="submission" date="2020-01" db="EMBL/GenBank/DDBJ databases">
        <authorList>
            <person name="Mishra B."/>
        </authorList>
    </citation>
    <scope>NUCLEOTIDE SEQUENCE [LARGE SCALE GENOMIC DNA]</scope>
</reference>